<evidence type="ECO:0000256" key="4">
    <source>
        <dbReference type="ARBA" id="ARBA00022670"/>
    </source>
</evidence>
<evidence type="ECO:0000256" key="6">
    <source>
        <dbReference type="ARBA" id="ARBA00022723"/>
    </source>
</evidence>
<evidence type="ECO:0000313" key="15">
    <source>
        <dbReference type="Proteomes" id="UP000008366"/>
    </source>
</evidence>
<dbReference type="PANTHER" id="PTHR39188">
    <property type="entry name" value="MEMBRANE-ASSOCIATED ZINC METALLOPROTEASE M50B"/>
    <property type="match status" value="1"/>
</dbReference>
<evidence type="ECO:0000256" key="3">
    <source>
        <dbReference type="ARBA" id="ARBA00007931"/>
    </source>
</evidence>
<keyword evidence="4" id="KW-0645">Protease</keyword>
<keyword evidence="5 12" id="KW-0812">Transmembrane</keyword>
<feature type="transmembrane region" description="Helical" evidence="12">
    <location>
        <begin position="63"/>
        <end position="82"/>
    </location>
</feature>
<evidence type="ECO:0000256" key="7">
    <source>
        <dbReference type="ARBA" id="ARBA00022801"/>
    </source>
</evidence>
<evidence type="ECO:0000256" key="11">
    <source>
        <dbReference type="ARBA" id="ARBA00023136"/>
    </source>
</evidence>
<dbReference type="GO" id="GO:0008237">
    <property type="term" value="F:metallopeptidase activity"/>
    <property type="evidence" value="ECO:0007669"/>
    <property type="project" value="UniProtKB-KW"/>
</dbReference>
<evidence type="ECO:0000256" key="9">
    <source>
        <dbReference type="ARBA" id="ARBA00022989"/>
    </source>
</evidence>
<gene>
    <name evidence="14" type="ORF">KILIM_005_01620</name>
</gene>
<feature type="transmembrane region" description="Helical" evidence="12">
    <location>
        <begin position="229"/>
        <end position="251"/>
    </location>
</feature>
<keyword evidence="9 12" id="KW-1133">Transmembrane helix</keyword>
<comment type="caution">
    <text evidence="14">The sequence shown here is derived from an EMBL/GenBank/DDBJ whole genome shotgun (WGS) entry which is preliminary data.</text>
</comment>
<keyword evidence="11 12" id="KW-0472">Membrane</keyword>
<keyword evidence="10" id="KW-0482">Metalloprotease</keyword>
<evidence type="ECO:0000256" key="8">
    <source>
        <dbReference type="ARBA" id="ARBA00022833"/>
    </source>
</evidence>
<dbReference type="AlphaFoldDB" id="K6X6U1"/>
<keyword evidence="8" id="KW-0862">Zinc</keyword>
<reference evidence="14 15" key="1">
    <citation type="submission" date="2012-08" db="EMBL/GenBank/DDBJ databases">
        <title>Whole genome shotgun sequence of Kineosphaera limosa NBRC 100340.</title>
        <authorList>
            <person name="Yoshida I."/>
            <person name="Isaki S."/>
            <person name="Hosoyama A."/>
            <person name="Tsuchikane K."/>
            <person name="Katsumata H."/>
            <person name="Ando Y."/>
            <person name="Ohji S."/>
            <person name="Hamada M."/>
            <person name="Tamura T."/>
            <person name="Yamazoe A."/>
            <person name="Yamazaki S."/>
            <person name="Fujita N."/>
        </authorList>
    </citation>
    <scope>NUCLEOTIDE SEQUENCE [LARGE SCALE GENOMIC DNA]</scope>
    <source>
        <strain evidence="14 15">NBRC 100340</strain>
    </source>
</reference>
<dbReference type="EMBL" id="BAHD01000005">
    <property type="protein sequence ID" value="GAB94544.1"/>
    <property type="molecule type" value="Genomic_DNA"/>
</dbReference>
<feature type="transmembrane region" description="Helical" evidence="12">
    <location>
        <begin position="196"/>
        <end position="217"/>
    </location>
</feature>
<feature type="domain" description="Peptidase M50" evidence="13">
    <location>
        <begin position="155"/>
        <end position="194"/>
    </location>
</feature>
<evidence type="ECO:0000259" key="13">
    <source>
        <dbReference type="Pfam" id="PF02163"/>
    </source>
</evidence>
<dbReference type="eggNOG" id="COG1994">
    <property type="taxonomic scope" value="Bacteria"/>
</dbReference>
<evidence type="ECO:0000256" key="2">
    <source>
        <dbReference type="ARBA" id="ARBA00004141"/>
    </source>
</evidence>
<evidence type="ECO:0000313" key="14">
    <source>
        <dbReference type="EMBL" id="GAB94544.1"/>
    </source>
</evidence>
<dbReference type="InterPro" id="IPR008915">
    <property type="entry name" value="Peptidase_M50"/>
</dbReference>
<sequence length="394" mass="41363">MLRMSSTQPTPTAHADDGSGSGWRVGSLRGIPVYIGGGWVVIALFMVAVFGPQIARTLPGLGVWAYVLALGYAALLLVSVLVHEAAHALTALGCGYRVHRIAADLMGGHTAYDAARATPGRSALVAFAGPMANFALCLLGWQMLPYVRGDVLGLLIAAVAWTNGFVALFNLLPGLPLDGGFLLDALVWRITGQRHLGLIAAGWSGRIVTLAVVFWFAVRPLLEGSYPSLFTIAWIALIGAFLWFGAGQAITTGRLRGRLARLDVRTVTHPVVTMARSAPLTDIPRVPAELAQRGVVVAIVDDDGTPLGILDGEAVGEAVKSGYEHAAAESCLRLMPPAWVLDLSERSADLSSAIDALVEHRLPLLLLREPGGAPWGALDGGTVSDIATGAKKAP</sequence>
<keyword evidence="15" id="KW-1185">Reference proteome</keyword>
<keyword evidence="7" id="KW-0378">Hydrolase</keyword>
<dbReference type="Proteomes" id="UP000008366">
    <property type="component" value="Unassembled WGS sequence"/>
</dbReference>
<feature type="transmembrane region" description="Helical" evidence="12">
    <location>
        <begin position="31"/>
        <end position="51"/>
    </location>
</feature>
<evidence type="ECO:0000256" key="5">
    <source>
        <dbReference type="ARBA" id="ARBA00022692"/>
    </source>
</evidence>
<dbReference type="GO" id="GO:0016020">
    <property type="term" value="C:membrane"/>
    <property type="evidence" value="ECO:0007669"/>
    <property type="project" value="UniProtKB-SubCell"/>
</dbReference>
<keyword evidence="6" id="KW-0479">Metal-binding</keyword>
<dbReference type="Pfam" id="PF02163">
    <property type="entry name" value="Peptidase_M50"/>
    <property type="match status" value="2"/>
</dbReference>
<feature type="transmembrane region" description="Helical" evidence="12">
    <location>
        <begin position="123"/>
        <end position="141"/>
    </location>
</feature>
<feature type="transmembrane region" description="Helical" evidence="12">
    <location>
        <begin position="153"/>
        <end position="175"/>
    </location>
</feature>
<protein>
    <submittedName>
        <fullName evidence="14">Putative peptidase M50 family protein</fullName>
    </submittedName>
</protein>
<evidence type="ECO:0000256" key="1">
    <source>
        <dbReference type="ARBA" id="ARBA00001947"/>
    </source>
</evidence>
<evidence type="ECO:0000256" key="10">
    <source>
        <dbReference type="ARBA" id="ARBA00023049"/>
    </source>
</evidence>
<accession>K6X6U1</accession>
<comment type="cofactor">
    <cofactor evidence="1">
        <name>Zn(2+)</name>
        <dbReference type="ChEBI" id="CHEBI:29105"/>
    </cofactor>
</comment>
<comment type="similarity">
    <text evidence="3">Belongs to the peptidase M50B family.</text>
</comment>
<evidence type="ECO:0000256" key="12">
    <source>
        <dbReference type="SAM" id="Phobius"/>
    </source>
</evidence>
<dbReference type="GO" id="GO:0046872">
    <property type="term" value="F:metal ion binding"/>
    <property type="evidence" value="ECO:0007669"/>
    <property type="project" value="UniProtKB-KW"/>
</dbReference>
<name>K6X6U1_9MICO</name>
<feature type="domain" description="Peptidase M50" evidence="13">
    <location>
        <begin position="73"/>
        <end position="144"/>
    </location>
</feature>
<organism evidence="14 15">
    <name type="scientific">Kineosphaera limosa NBRC 100340</name>
    <dbReference type="NCBI Taxonomy" id="1184609"/>
    <lineage>
        <taxon>Bacteria</taxon>
        <taxon>Bacillati</taxon>
        <taxon>Actinomycetota</taxon>
        <taxon>Actinomycetes</taxon>
        <taxon>Micrococcales</taxon>
        <taxon>Dermatophilaceae</taxon>
        <taxon>Kineosphaera</taxon>
    </lineage>
</organism>
<dbReference type="PANTHER" id="PTHR39188:SF3">
    <property type="entry name" value="STAGE IV SPORULATION PROTEIN FB"/>
    <property type="match status" value="1"/>
</dbReference>
<proteinExistence type="inferred from homology"/>
<comment type="subcellular location">
    <subcellularLocation>
        <location evidence="2">Membrane</location>
        <topology evidence="2">Multi-pass membrane protein</topology>
    </subcellularLocation>
</comment>
<dbReference type="STRING" id="1184609.KILIM_005_01620"/>
<dbReference type="GO" id="GO:0006508">
    <property type="term" value="P:proteolysis"/>
    <property type="evidence" value="ECO:0007669"/>
    <property type="project" value="UniProtKB-KW"/>
</dbReference>